<proteinExistence type="inferred from homology"/>
<keyword evidence="5" id="KW-1185">Reference proteome</keyword>
<dbReference type="EC" id="2.1.1.-" evidence="4"/>
<dbReference type="PANTHER" id="PTHR30487">
    <property type="entry name" value="TYPE 4 PREPILIN-LIKE PROTEINS LEADER PEPTIDE-PROCESSING ENZYME"/>
    <property type="match status" value="1"/>
</dbReference>
<keyword evidence="4" id="KW-0808">Transferase</keyword>
<dbReference type="PANTHER" id="PTHR30487:SF0">
    <property type="entry name" value="PREPILIN LEADER PEPTIDASE_N-METHYLTRANSFERASE-RELATED"/>
    <property type="match status" value="1"/>
</dbReference>
<keyword evidence="4" id="KW-0489">Methyltransferase</keyword>
<keyword evidence="4" id="KW-0378">Hydrolase</keyword>
<organism evidence="4 5">
    <name type="scientific">Antiquaquibacter oligotrophicus</name>
    <dbReference type="NCBI Taxonomy" id="2880260"/>
    <lineage>
        <taxon>Bacteria</taxon>
        <taxon>Bacillati</taxon>
        <taxon>Actinomycetota</taxon>
        <taxon>Actinomycetes</taxon>
        <taxon>Micrococcales</taxon>
        <taxon>Microbacteriaceae</taxon>
        <taxon>Antiquaquibacter</taxon>
    </lineage>
</organism>
<evidence type="ECO:0000313" key="4">
    <source>
        <dbReference type="EMBL" id="MDH6182293.1"/>
    </source>
</evidence>
<evidence type="ECO:0000256" key="2">
    <source>
        <dbReference type="SAM" id="Phobius"/>
    </source>
</evidence>
<dbReference type="GO" id="GO:0032259">
    <property type="term" value="P:methylation"/>
    <property type="evidence" value="ECO:0007669"/>
    <property type="project" value="UniProtKB-KW"/>
</dbReference>
<feature type="domain" description="Prepilin type IV endopeptidase peptidase" evidence="3">
    <location>
        <begin position="57"/>
        <end position="164"/>
    </location>
</feature>
<protein>
    <submittedName>
        <fullName evidence="4">Leader peptidase (Prepilin peptidase)/N-methyltransferase</fullName>
        <ecNumber evidence="4">2.1.1.-</ecNumber>
        <ecNumber evidence="4">3.4.23.43</ecNumber>
    </submittedName>
</protein>
<feature type="transmembrane region" description="Helical" evidence="2">
    <location>
        <begin position="180"/>
        <end position="199"/>
    </location>
</feature>
<feature type="transmembrane region" description="Helical" evidence="2">
    <location>
        <begin position="50"/>
        <end position="67"/>
    </location>
</feature>
<dbReference type="Proteomes" id="UP001160142">
    <property type="component" value="Unassembled WGS sequence"/>
</dbReference>
<keyword evidence="2" id="KW-0812">Transmembrane</keyword>
<evidence type="ECO:0000259" key="3">
    <source>
        <dbReference type="Pfam" id="PF01478"/>
    </source>
</evidence>
<keyword evidence="2" id="KW-0472">Membrane</keyword>
<keyword evidence="2" id="KW-1133">Transmembrane helix</keyword>
<accession>A0ABT6KQN5</accession>
<dbReference type="RefSeq" id="WP_322134576.1">
    <property type="nucleotide sequence ID" value="NZ_CP085036.1"/>
</dbReference>
<gene>
    <name evidence="4" type="ORF">M2152_002475</name>
</gene>
<sequence>MTENDVPSGGVEHTSVPTAPRYRAVAWIGGTAVAIALTAVSVARMPGSPVLLVLAPFAVVSVVLAAIDLRRRIIPNRIVLPSLVIVLVLGATAALLDDHPLRAVWMLAGSAALFVIYLVPAVVAPGSVGFGDVKLAAVVGAVLGIFGLQVWFWGAIAGFFVGALMGLVGMAIRRLTLRSRIPFAPAMLVGAWLAVLIVAL</sequence>
<reference evidence="4 5" key="1">
    <citation type="submission" date="2023-04" db="EMBL/GenBank/DDBJ databases">
        <title>Genome Encyclopedia of Bacteria and Archaea VI: Functional Genomics of Type Strains.</title>
        <authorList>
            <person name="Whitman W."/>
        </authorList>
    </citation>
    <scope>NUCLEOTIDE SEQUENCE [LARGE SCALE GENOMIC DNA]</scope>
    <source>
        <strain evidence="4 5">SG_E_30_P1</strain>
    </source>
</reference>
<feature type="transmembrane region" description="Helical" evidence="2">
    <location>
        <begin position="103"/>
        <end position="123"/>
    </location>
</feature>
<dbReference type="InterPro" id="IPR000045">
    <property type="entry name" value="Prepilin_IV_endopep_pep"/>
</dbReference>
<dbReference type="EC" id="3.4.23.43" evidence="4"/>
<dbReference type="Gene3D" id="1.20.120.1220">
    <property type="match status" value="1"/>
</dbReference>
<feature type="transmembrane region" description="Helical" evidence="2">
    <location>
        <begin position="79"/>
        <end position="96"/>
    </location>
</feature>
<comment type="similarity">
    <text evidence="1">Belongs to the peptidase A24 family.</text>
</comment>
<feature type="transmembrane region" description="Helical" evidence="2">
    <location>
        <begin position="135"/>
        <end position="168"/>
    </location>
</feature>
<dbReference type="InterPro" id="IPR050882">
    <property type="entry name" value="Prepilin_peptidase/N-MTase"/>
</dbReference>
<comment type="caution">
    <text evidence="4">The sequence shown here is derived from an EMBL/GenBank/DDBJ whole genome shotgun (WGS) entry which is preliminary data.</text>
</comment>
<dbReference type="GO" id="GO:0008168">
    <property type="term" value="F:methyltransferase activity"/>
    <property type="evidence" value="ECO:0007669"/>
    <property type="project" value="UniProtKB-KW"/>
</dbReference>
<evidence type="ECO:0000256" key="1">
    <source>
        <dbReference type="ARBA" id="ARBA00005801"/>
    </source>
</evidence>
<name>A0ABT6KQN5_9MICO</name>
<evidence type="ECO:0000313" key="5">
    <source>
        <dbReference type="Proteomes" id="UP001160142"/>
    </source>
</evidence>
<feature type="transmembrane region" description="Helical" evidence="2">
    <location>
        <begin position="24"/>
        <end position="43"/>
    </location>
</feature>
<dbReference type="Pfam" id="PF01478">
    <property type="entry name" value="Peptidase_A24"/>
    <property type="match status" value="1"/>
</dbReference>
<dbReference type="EMBL" id="JARXVQ010000001">
    <property type="protein sequence ID" value="MDH6182293.1"/>
    <property type="molecule type" value="Genomic_DNA"/>
</dbReference>
<dbReference type="GO" id="GO:0004190">
    <property type="term" value="F:aspartic-type endopeptidase activity"/>
    <property type="evidence" value="ECO:0007669"/>
    <property type="project" value="UniProtKB-EC"/>
</dbReference>